<comment type="similarity">
    <text evidence="2">Belongs to the 4HPPD family.</text>
</comment>
<dbReference type="Gene3D" id="3.10.180.10">
    <property type="entry name" value="2,3-Dihydroxybiphenyl 1,2-Dioxygenase, domain 1"/>
    <property type="match status" value="2"/>
</dbReference>
<evidence type="ECO:0000313" key="7">
    <source>
        <dbReference type="EMBL" id="KAG2387902.1"/>
    </source>
</evidence>
<evidence type="ECO:0000259" key="6">
    <source>
        <dbReference type="PROSITE" id="PS51819"/>
    </source>
</evidence>
<evidence type="ECO:0000256" key="4">
    <source>
        <dbReference type="ARBA" id="ARBA00022737"/>
    </source>
</evidence>
<feature type="domain" description="VOC" evidence="6">
    <location>
        <begin position="264"/>
        <end position="455"/>
    </location>
</feature>
<name>A0AA88GVQ7_NAELO</name>
<evidence type="ECO:0000256" key="2">
    <source>
        <dbReference type="ARBA" id="ARBA00005877"/>
    </source>
</evidence>
<dbReference type="InterPro" id="IPR041735">
    <property type="entry name" value="4OHPhenylPyrv_dOase_C"/>
</dbReference>
<dbReference type="PANTHER" id="PTHR11959:SF10">
    <property type="entry name" value="4-HYDROXYPHENYLPYRUVATE DIOXYGENASE-LIKE PROTEIN"/>
    <property type="match status" value="1"/>
</dbReference>
<dbReference type="EMBL" id="PYSW02000011">
    <property type="protein sequence ID" value="KAG2387902.1"/>
    <property type="molecule type" value="Genomic_DNA"/>
</dbReference>
<dbReference type="PROSITE" id="PS51819">
    <property type="entry name" value="VOC"/>
    <property type="match status" value="1"/>
</dbReference>
<dbReference type="PANTHER" id="PTHR11959">
    <property type="entry name" value="4-HYDROXYPHENYLPYRUVATE DIOXYGENASE"/>
    <property type="match status" value="1"/>
</dbReference>
<dbReference type="CDD" id="cd07250">
    <property type="entry name" value="HPPD_C_like"/>
    <property type="match status" value="1"/>
</dbReference>
<sequence>MNGNLNSYVIGVDHVRFHVDNALQSSAYYCSHLGFTPMAYEGLETGNKDFCTHVVRQNEIILAFTSALHKAPCRLELNTQLHPYLYTNLSHCRHHRIGSSTNHHHHHDNNYNTIHNNSTTTTSDSPYIQNDPIYKFYESIQSHGSNHAHDLALLVSNVEKAFEQACKHPKTIPLSPPTRIYCNHSDDEDYIEFACVATQFGEKAWIHTLINRDHQKASPFSHQAHCNGHSNHQHYEEEQQGVFLPSFKNTCKRNVSSIGNYLEYLDHFAIAIPKGTLVELIGWYSQALGFERFYNNDDEDQQKGIQIKSSEKDLGGLTTMVVAPSLLSSLNRHIELHGLGEDDRNTISEKELHERRELIASKVMKKMIKFVLIEPVNTKHSKSQIQEFLDYHDGPGVAHLAVHTEDIINAVSKSRKVGVDYISVPPTYYKTWREEKAELYNMVVEDWALLEENTILVDGIVFPKDQDLEDTAENSSSHSNNFRYLLQTFTKPIEDRPTFYFEIISRRGNSGFGKGNIKALFDAIERLQLERGNLFIDSNGSK</sequence>
<evidence type="ECO:0000256" key="1">
    <source>
        <dbReference type="ARBA" id="ARBA00001962"/>
    </source>
</evidence>
<evidence type="ECO:0000256" key="3">
    <source>
        <dbReference type="ARBA" id="ARBA00022723"/>
    </source>
</evidence>
<dbReference type="GeneID" id="68093208"/>
<comment type="caution">
    <text evidence="7">The sequence shown here is derived from an EMBL/GenBank/DDBJ whole genome shotgun (WGS) entry which is preliminary data.</text>
</comment>
<organism evidence="7 8">
    <name type="scientific">Naegleria lovaniensis</name>
    <name type="common">Amoeba</name>
    <dbReference type="NCBI Taxonomy" id="51637"/>
    <lineage>
        <taxon>Eukaryota</taxon>
        <taxon>Discoba</taxon>
        <taxon>Heterolobosea</taxon>
        <taxon>Tetramitia</taxon>
        <taxon>Eutetramitia</taxon>
        <taxon>Vahlkampfiidae</taxon>
        <taxon>Naegleria</taxon>
    </lineage>
</organism>
<evidence type="ECO:0000256" key="5">
    <source>
        <dbReference type="ARBA" id="ARBA00023004"/>
    </source>
</evidence>
<comment type="cofactor">
    <cofactor evidence="1">
        <name>Fe cation</name>
        <dbReference type="ChEBI" id="CHEBI:24875"/>
    </cofactor>
</comment>
<keyword evidence="8" id="KW-1185">Reference proteome</keyword>
<dbReference type="GO" id="GO:0046872">
    <property type="term" value="F:metal ion binding"/>
    <property type="evidence" value="ECO:0007669"/>
    <property type="project" value="UniProtKB-KW"/>
</dbReference>
<dbReference type="AlphaFoldDB" id="A0AA88GVQ7"/>
<accession>A0AA88GVQ7</accession>
<dbReference type="InterPro" id="IPR029068">
    <property type="entry name" value="Glyas_Bleomycin-R_OHBP_Dase"/>
</dbReference>
<dbReference type="RefSeq" id="XP_044551894.1">
    <property type="nucleotide sequence ID" value="XM_044697494.1"/>
</dbReference>
<proteinExistence type="inferred from homology"/>
<protein>
    <recommendedName>
        <fullName evidence="6">VOC domain-containing protein</fullName>
    </recommendedName>
</protein>
<dbReference type="GO" id="GO:0003868">
    <property type="term" value="F:4-hydroxyphenylpyruvate dioxygenase activity"/>
    <property type="evidence" value="ECO:0007669"/>
    <property type="project" value="InterPro"/>
</dbReference>
<keyword evidence="3" id="KW-0479">Metal-binding</keyword>
<dbReference type="InterPro" id="IPR005956">
    <property type="entry name" value="4OHPhenylPyrv_dOase"/>
</dbReference>
<evidence type="ECO:0000313" key="8">
    <source>
        <dbReference type="Proteomes" id="UP000816034"/>
    </source>
</evidence>
<dbReference type="InterPro" id="IPR037523">
    <property type="entry name" value="VOC_core"/>
</dbReference>
<reference evidence="7 8" key="1">
    <citation type="journal article" date="2018" name="BMC Genomics">
        <title>The genome of Naegleria lovaniensis, the basis for a comparative approach to unravel pathogenicity factors of the human pathogenic amoeba N. fowleri.</title>
        <authorList>
            <person name="Liechti N."/>
            <person name="Schurch N."/>
            <person name="Bruggmann R."/>
            <person name="Wittwer M."/>
        </authorList>
    </citation>
    <scope>NUCLEOTIDE SEQUENCE [LARGE SCALE GENOMIC DNA]</scope>
    <source>
        <strain evidence="7 8">ATCC 30569</strain>
    </source>
</reference>
<dbReference type="InterPro" id="IPR041736">
    <property type="entry name" value="4OHPhenylPyrv_dOase_N"/>
</dbReference>
<keyword evidence="4" id="KW-0677">Repeat</keyword>
<dbReference type="Proteomes" id="UP000816034">
    <property type="component" value="Unassembled WGS sequence"/>
</dbReference>
<gene>
    <name evidence="7" type="ORF">C9374_000752</name>
</gene>
<dbReference type="GO" id="GO:0009072">
    <property type="term" value="P:aromatic amino acid metabolic process"/>
    <property type="evidence" value="ECO:0007669"/>
    <property type="project" value="InterPro"/>
</dbReference>
<dbReference type="SUPFAM" id="SSF54593">
    <property type="entry name" value="Glyoxalase/Bleomycin resistance protein/Dihydroxybiphenyl dioxygenase"/>
    <property type="match status" value="1"/>
</dbReference>
<keyword evidence="5" id="KW-0408">Iron</keyword>
<dbReference type="CDD" id="cd08342">
    <property type="entry name" value="HPPD_N_like"/>
    <property type="match status" value="1"/>
</dbReference>